<comment type="caution">
    <text evidence="1">The sequence shown here is derived from an EMBL/GenBank/DDBJ whole genome shotgun (WGS) entry which is preliminary data.</text>
</comment>
<dbReference type="AlphaFoldDB" id="A0A9N9CUB5"/>
<evidence type="ECO:0000313" key="2">
    <source>
        <dbReference type="Proteomes" id="UP000789396"/>
    </source>
</evidence>
<evidence type="ECO:0000313" key="1">
    <source>
        <dbReference type="EMBL" id="CAG8612394.1"/>
    </source>
</evidence>
<accession>A0A9N9CUB5</accession>
<dbReference type="Proteomes" id="UP000789396">
    <property type="component" value="Unassembled WGS sequence"/>
</dbReference>
<dbReference type="EMBL" id="CAJVPZ010009743">
    <property type="protein sequence ID" value="CAG8612394.1"/>
    <property type="molecule type" value="Genomic_DNA"/>
</dbReference>
<dbReference type="OrthoDB" id="2423038at2759"/>
<organism evidence="1 2">
    <name type="scientific">Racocetra fulgida</name>
    <dbReference type="NCBI Taxonomy" id="60492"/>
    <lineage>
        <taxon>Eukaryota</taxon>
        <taxon>Fungi</taxon>
        <taxon>Fungi incertae sedis</taxon>
        <taxon>Mucoromycota</taxon>
        <taxon>Glomeromycotina</taxon>
        <taxon>Glomeromycetes</taxon>
        <taxon>Diversisporales</taxon>
        <taxon>Gigasporaceae</taxon>
        <taxon>Racocetra</taxon>
    </lineage>
</organism>
<dbReference type="Gene3D" id="1.10.150.50">
    <property type="entry name" value="Transcription Factor, Ets-1"/>
    <property type="match status" value="1"/>
</dbReference>
<protein>
    <submittedName>
        <fullName evidence="1">13029_t:CDS:1</fullName>
    </submittedName>
</protein>
<reference evidence="1" key="1">
    <citation type="submission" date="2021-06" db="EMBL/GenBank/DDBJ databases">
        <authorList>
            <person name="Kallberg Y."/>
            <person name="Tangrot J."/>
            <person name="Rosling A."/>
        </authorList>
    </citation>
    <scope>NUCLEOTIDE SEQUENCE</scope>
    <source>
        <strain evidence="1">IN212</strain>
    </source>
</reference>
<name>A0A9N9CUB5_9GLOM</name>
<gene>
    <name evidence="1" type="ORF">RFULGI_LOCUS7029</name>
</gene>
<proteinExistence type="predicted"/>
<sequence>MAKSLLDIINKWNTDELFNFLRSQELNLDEEDFLLLRNQKISGSSFPLLSKKDLLRCQLKWSFDHFEGWVLQNYTVPKKEVYARCFFKIIRKIKEDPRTLKEIKEIMSILDKKLGIVDDNSVDNSVDKYLAYKSMLKSNISPFVDLILSYHKSKAFREFKDYNETAFQTAIELLLPTKNRQPEVRLVVDGSKNSGAGRFGFIDIFVNGVDEDGINSSVILELKCISLVGLLSGEKARWVENADYKSLKALDNKIKEETEDELLNRKYFYWCKEKKKYEQVLVRELVKNGMEQLGRYMKTVRKGSVNKYDKSGIYDDKIQVMKGEGYLGGVLVVSLGSKRDLIAKLGDDTASYKTNSDNTPEQIENISDNISNSDIYQESNIQYPEPLIRTEFESCKDKEIEFLDHVHKETISTEIRERNRKKKLLQTNNTSISQSENLSSVNASKLPAGLEIYPSNHDQNSESTILNNSNNEVIIKLDKNLITEQELKQQLSASIPTPIISDQLQDRDSSSVTAESIVYAFYKAIQSGQEGILYWYYFIEKYDKKIDEIVISEIKRKTATSMSHVTKNREDFLHDQSHATSKINLTNTYIPSKAPQSKLTNDRSYFRSKTLDQYPNLYREGSDGNDDYYGITDESLCPLCKLDHDDDNGIEGRYEIGSYYIKCEQPNKTLTPEYLEWEAKLTELPGILTDKIRSRLYKRYKKKTGLDPWIMSETFESPQIEEDTSNYLSQDCVIKISKFPEEKSTIHEAVHKHFPFLSYTNSNVWHRDVFKYTDSEAKCPVCKEVHTHREAGLRQYAIEHGMDPEKFSVITEAEKNRWTTGCFRGDLERDIRFYRGGIERKEDPRKYRKFLTDRERLVGEELLRRGILKSGLTTAWLDDLMEEWEKIHAQFIQIFN</sequence>
<keyword evidence="2" id="KW-1185">Reference proteome</keyword>
<dbReference type="InterPro" id="IPR013761">
    <property type="entry name" value="SAM/pointed_sf"/>
</dbReference>